<accession>A0A5B0S7W3</accession>
<sequence length="368" mass="41228">MKAKLSINISTMIIPPFKGSTGKLNHGSAPTLPGKSNGTYIPRKPSPSLCGKAGFKPPFGPGPRRIISPPSSENDTLEPLENQLSPSPNYISISYATPEKSQTTGSSPFGLCLTGLERKQEEINFLYIPKDGLTFTREECARKDLDNLFGYFINLGGIRTSDQLHQFRIQFETITHYLVSNGYINHPEEFTRSFWNCLSPGVKREIIDPLIWYGHIVLSRNYSIAKLPPYETILQYIFGESQHIDKSETNSPCVTKEEKPPPVVTSPSSESSFQIPHDGQSLETLEPLGNKQTEGFGSENESFSDEIPSEKYLPVAPIEYSTRKPTPENLPFPEKLQEKEFVEFNESLLSSDFFSLRLLNPSPNDLNF</sequence>
<comment type="caution">
    <text evidence="2">The sequence shown here is derived from an EMBL/GenBank/DDBJ whole genome shotgun (WGS) entry which is preliminary data.</text>
</comment>
<protein>
    <submittedName>
        <fullName evidence="2">Uncharacterized protein</fullName>
    </submittedName>
</protein>
<name>A0A5B0S7W3_PUCGR</name>
<feature type="region of interest" description="Disordered" evidence="1">
    <location>
        <begin position="60"/>
        <end position="85"/>
    </location>
</feature>
<gene>
    <name evidence="2" type="ORF">PGTUg99_011166</name>
</gene>
<feature type="region of interest" description="Disordered" evidence="1">
    <location>
        <begin position="23"/>
        <end position="43"/>
    </location>
</feature>
<dbReference type="Proteomes" id="UP000325313">
    <property type="component" value="Unassembled WGS sequence"/>
</dbReference>
<feature type="region of interest" description="Disordered" evidence="1">
    <location>
        <begin position="247"/>
        <end position="310"/>
    </location>
</feature>
<feature type="compositionally biased region" description="Low complexity" evidence="1">
    <location>
        <begin position="60"/>
        <end position="71"/>
    </location>
</feature>
<reference evidence="2 3" key="1">
    <citation type="submission" date="2019-05" db="EMBL/GenBank/DDBJ databases">
        <title>Emergence of the Ug99 lineage of the wheat stem rust pathogen through somatic hybridization.</title>
        <authorList>
            <person name="Li F."/>
            <person name="Upadhyaya N.M."/>
            <person name="Sperschneider J."/>
            <person name="Matny O."/>
            <person name="Nguyen-Phuc H."/>
            <person name="Mago R."/>
            <person name="Raley C."/>
            <person name="Miller M.E."/>
            <person name="Silverstein K.A.T."/>
            <person name="Henningsen E."/>
            <person name="Hirsch C.D."/>
            <person name="Visser B."/>
            <person name="Pretorius Z.A."/>
            <person name="Steffenson B.J."/>
            <person name="Schwessinger B."/>
            <person name="Dodds P.N."/>
            <person name="Figueroa M."/>
        </authorList>
    </citation>
    <scope>NUCLEOTIDE SEQUENCE [LARGE SCALE GENOMIC DNA]</scope>
    <source>
        <strain evidence="2 3">Ug99</strain>
    </source>
</reference>
<evidence type="ECO:0000313" key="2">
    <source>
        <dbReference type="EMBL" id="KAA1134000.1"/>
    </source>
</evidence>
<evidence type="ECO:0000256" key="1">
    <source>
        <dbReference type="SAM" id="MobiDB-lite"/>
    </source>
</evidence>
<evidence type="ECO:0000313" key="3">
    <source>
        <dbReference type="Proteomes" id="UP000325313"/>
    </source>
</evidence>
<dbReference type="AlphaFoldDB" id="A0A5B0S7W3"/>
<organism evidence="2 3">
    <name type="scientific">Puccinia graminis f. sp. tritici</name>
    <dbReference type="NCBI Taxonomy" id="56615"/>
    <lineage>
        <taxon>Eukaryota</taxon>
        <taxon>Fungi</taxon>
        <taxon>Dikarya</taxon>
        <taxon>Basidiomycota</taxon>
        <taxon>Pucciniomycotina</taxon>
        <taxon>Pucciniomycetes</taxon>
        <taxon>Pucciniales</taxon>
        <taxon>Pucciniaceae</taxon>
        <taxon>Puccinia</taxon>
    </lineage>
</organism>
<proteinExistence type="predicted"/>
<feature type="compositionally biased region" description="Polar residues" evidence="1">
    <location>
        <begin position="290"/>
        <end position="301"/>
    </location>
</feature>
<dbReference type="EMBL" id="VDEP01000069">
    <property type="protein sequence ID" value="KAA1134000.1"/>
    <property type="molecule type" value="Genomic_DNA"/>
</dbReference>